<dbReference type="EMBL" id="RQYN01000021">
    <property type="protein sequence ID" value="RRD75250.1"/>
    <property type="molecule type" value="Genomic_DNA"/>
</dbReference>
<evidence type="ECO:0000313" key="3">
    <source>
        <dbReference type="Proteomes" id="UP000279860"/>
    </source>
</evidence>
<organism evidence="2 3">
    <name type="scientific">Tannerella forsythia</name>
    <name type="common">Bacteroides forsythus</name>
    <dbReference type="NCBI Taxonomy" id="28112"/>
    <lineage>
        <taxon>Bacteria</taxon>
        <taxon>Pseudomonadati</taxon>
        <taxon>Bacteroidota</taxon>
        <taxon>Bacteroidia</taxon>
        <taxon>Bacteroidales</taxon>
        <taxon>Tannerellaceae</taxon>
        <taxon>Tannerella</taxon>
    </lineage>
</organism>
<dbReference type="RefSeq" id="WP_124789999.1">
    <property type="nucleotide sequence ID" value="NZ_RQYN01000021.1"/>
</dbReference>
<sequence length="126" mass="14345">MLEITRDTIVTVLPDSALIRAYLECQQGRVALSRLISLPGARIVPDLTLTQVNESESLLTFRCREDSLRIELQLRDKLIRELHENKATETVIEVRDTPLKWWQKGLMACGACFIVLCLVGIIRVLK</sequence>
<reference evidence="2 3" key="1">
    <citation type="submission" date="2018-11" db="EMBL/GenBank/DDBJ databases">
        <title>Genomes From Bacteria Associated with the Canine Oral Cavity: a Test Case for Automated Genome-Based Taxonomic Assignment.</title>
        <authorList>
            <person name="Coil D.A."/>
            <person name="Jospin G."/>
            <person name="Darling A.E."/>
            <person name="Wallis C."/>
            <person name="Davis I.J."/>
            <person name="Harris S."/>
            <person name="Eisen J.A."/>
            <person name="Holcombe L.J."/>
            <person name="O'Flynn C."/>
        </authorList>
    </citation>
    <scope>NUCLEOTIDE SEQUENCE [LARGE SCALE GENOMIC DNA]</scope>
    <source>
        <strain evidence="2 3">OH1426_COT-023</strain>
    </source>
</reference>
<protein>
    <submittedName>
        <fullName evidence="2">Uncharacterized protein</fullName>
    </submittedName>
</protein>
<dbReference type="Proteomes" id="UP000279860">
    <property type="component" value="Unassembled WGS sequence"/>
</dbReference>
<dbReference type="AlphaFoldDB" id="A0A3P1YYW8"/>
<name>A0A3P1YYW8_TANFO</name>
<proteinExistence type="predicted"/>
<keyword evidence="1" id="KW-1133">Transmembrane helix</keyword>
<accession>A0A3P1YYW8</accession>
<evidence type="ECO:0000256" key="1">
    <source>
        <dbReference type="SAM" id="Phobius"/>
    </source>
</evidence>
<evidence type="ECO:0000313" key="2">
    <source>
        <dbReference type="EMBL" id="RRD75250.1"/>
    </source>
</evidence>
<feature type="transmembrane region" description="Helical" evidence="1">
    <location>
        <begin position="105"/>
        <end position="125"/>
    </location>
</feature>
<comment type="caution">
    <text evidence="2">The sequence shown here is derived from an EMBL/GenBank/DDBJ whole genome shotgun (WGS) entry which is preliminary data.</text>
</comment>
<keyword evidence="1" id="KW-0812">Transmembrane</keyword>
<keyword evidence="1" id="KW-0472">Membrane</keyword>
<gene>
    <name evidence="2" type="ORF">EII41_06990</name>
</gene>